<proteinExistence type="predicted"/>
<dbReference type="NCBIfam" id="NF040903">
    <property type="entry name" value="GguC"/>
    <property type="match status" value="1"/>
</dbReference>
<evidence type="ECO:0000313" key="2">
    <source>
        <dbReference type="Proteomes" id="UP001562159"/>
    </source>
</evidence>
<protein>
    <submittedName>
        <fullName evidence="1">AraD1 family protein</fullName>
    </submittedName>
</protein>
<dbReference type="Gene3D" id="3.90.850.10">
    <property type="entry name" value="Fumarylacetoacetase-like, C-terminal domain"/>
    <property type="match status" value="1"/>
</dbReference>
<dbReference type="Proteomes" id="UP001562159">
    <property type="component" value="Unassembled WGS sequence"/>
</dbReference>
<dbReference type="EMBL" id="JBGBPY010000001">
    <property type="protein sequence ID" value="MEY2181576.1"/>
    <property type="molecule type" value="Genomic_DNA"/>
</dbReference>
<organism evidence="1 2">
    <name type="scientific">Rhodanobacter humi</name>
    <dbReference type="NCBI Taxonomy" id="1888173"/>
    <lineage>
        <taxon>Bacteria</taxon>
        <taxon>Pseudomonadati</taxon>
        <taxon>Pseudomonadota</taxon>
        <taxon>Gammaproteobacteria</taxon>
        <taxon>Lysobacterales</taxon>
        <taxon>Rhodanobacteraceae</taxon>
        <taxon>Rhodanobacter</taxon>
    </lineage>
</organism>
<keyword evidence="2" id="KW-1185">Reference proteome</keyword>
<comment type="caution">
    <text evidence="1">The sequence shown here is derived from an EMBL/GenBank/DDBJ whole genome shotgun (WGS) entry which is preliminary data.</text>
</comment>
<sequence length="336" mass="36807">MRLIQFIDNTRTPRVGEVDARSATVEALRGDESIYALAQKALASGLALATLIGESPRDATFDYAQLLADGRVLTPLQHPDPAHCLVTGTGLTHTGSAATRDAMHQHEAKHQAEEEALTDSMRMFRWGVEGGRPEDGHPGAQPEWFYKGNGHMVVAPGAPLSSPGFALDGGEEPELVGLYMVDETGTPRRLGFAIGNEFSDHVTERQNYLYLAHSKLRQCAVGPELWIGALPDDLRGSSRLRRQGRIIWEKPFLTGEANMCHSLDNLEYHHFKYAAHRHPGDVHLHFMGTATLSFADGIRVEPGDEFEIDLPAMGAPLRNTLQVVDDGFSIGDVQSL</sequence>
<accession>A0ABV4AMF5</accession>
<dbReference type="InterPro" id="IPR036663">
    <property type="entry name" value="Fumarylacetoacetase_C_sf"/>
</dbReference>
<dbReference type="SUPFAM" id="SSF56529">
    <property type="entry name" value="FAH"/>
    <property type="match status" value="1"/>
</dbReference>
<reference evidence="1 2" key="1">
    <citation type="submission" date="2024-07" db="EMBL/GenBank/DDBJ databases">
        <title>Molecular mechanisms and environmental adaptations of flagellar loss and biofilm growth of Rhodanobacter under environmental stress.</title>
        <authorList>
            <person name="Chen M."/>
        </authorList>
    </citation>
    <scope>NUCLEOTIDE SEQUENCE [LARGE SCALE GENOMIC DNA]</scope>
    <source>
        <strain evidence="1 2">RS22</strain>
    </source>
</reference>
<dbReference type="PIRSF" id="PIRSF033905">
    <property type="entry name" value="UCP033905"/>
    <property type="match status" value="1"/>
</dbReference>
<evidence type="ECO:0000313" key="1">
    <source>
        <dbReference type="EMBL" id="MEY2181576.1"/>
    </source>
</evidence>
<name>A0ABV4AMF5_9GAMM</name>
<gene>
    <name evidence="1" type="primary">araD1</name>
    <name evidence="1" type="ORF">AB7878_04030</name>
</gene>
<dbReference type="InterPro" id="IPR009645">
    <property type="entry name" value="GguC"/>
</dbReference>